<dbReference type="AlphaFoldDB" id="A0AAV9RZX5"/>
<keyword evidence="2" id="KW-1185">Reference proteome</keyword>
<evidence type="ECO:0000313" key="2">
    <source>
        <dbReference type="Proteomes" id="UP001311232"/>
    </source>
</evidence>
<accession>A0AAV9RZX5</accession>
<reference evidence="1 2" key="1">
    <citation type="submission" date="2021-06" db="EMBL/GenBank/DDBJ databases">
        <authorList>
            <person name="Palmer J.M."/>
        </authorList>
    </citation>
    <scope>NUCLEOTIDE SEQUENCE [LARGE SCALE GENOMIC DNA]</scope>
    <source>
        <strain evidence="1 2">MEX-2019</strain>
        <tissue evidence="1">Muscle</tissue>
    </source>
</reference>
<organism evidence="1 2">
    <name type="scientific">Crenichthys baileyi</name>
    <name type="common">White River springfish</name>
    <dbReference type="NCBI Taxonomy" id="28760"/>
    <lineage>
        <taxon>Eukaryota</taxon>
        <taxon>Metazoa</taxon>
        <taxon>Chordata</taxon>
        <taxon>Craniata</taxon>
        <taxon>Vertebrata</taxon>
        <taxon>Euteleostomi</taxon>
        <taxon>Actinopterygii</taxon>
        <taxon>Neopterygii</taxon>
        <taxon>Teleostei</taxon>
        <taxon>Neoteleostei</taxon>
        <taxon>Acanthomorphata</taxon>
        <taxon>Ovalentaria</taxon>
        <taxon>Atherinomorphae</taxon>
        <taxon>Cyprinodontiformes</taxon>
        <taxon>Goodeidae</taxon>
        <taxon>Crenichthys</taxon>
    </lineage>
</organism>
<proteinExistence type="predicted"/>
<evidence type="ECO:0000313" key="1">
    <source>
        <dbReference type="EMBL" id="KAK5614610.1"/>
    </source>
</evidence>
<protein>
    <submittedName>
        <fullName evidence="1">Uncharacterized protein</fullName>
    </submittedName>
</protein>
<name>A0AAV9RZX5_9TELE</name>
<dbReference type="EMBL" id="JAHHUM010001157">
    <property type="protein sequence ID" value="KAK5614610.1"/>
    <property type="molecule type" value="Genomic_DNA"/>
</dbReference>
<sequence length="99" mass="10523">MGLEAADSSPRNQAAALRVTLSLIRTPQTVSAPRAPLETFTTPPLFSTVGATGFHTVHQSPSKCSLCCSADLQTTCSFVAGLQDSFSVVFWFFLPSILS</sequence>
<gene>
    <name evidence="1" type="ORF">CRENBAI_016035</name>
</gene>
<comment type="caution">
    <text evidence="1">The sequence shown here is derived from an EMBL/GenBank/DDBJ whole genome shotgun (WGS) entry which is preliminary data.</text>
</comment>
<dbReference type="Proteomes" id="UP001311232">
    <property type="component" value="Unassembled WGS sequence"/>
</dbReference>